<sequence length="117" mass="13677">CLEAIKSIKDSVLTISNSALIRRIQYLLTCEDQWLVKHIPRENNQAADAIAKLALGRKEDLQILDSPPKKIQEILHMDRRRKEEEREEGGEKREHWRRKKQRRNGGGEKKAAARLKE</sequence>
<feature type="compositionally biased region" description="Basic and acidic residues" evidence="1">
    <location>
        <begin position="105"/>
        <end position="117"/>
    </location>
</feature>
<protein>
    <recommendedName>
        <fullName evidence="2">RNase H type-1 domain-containing protein</fullName>
    </recommendedName>
</protein>
<feature type="domain" description="RNase H type-1" evidence="2">
    <location>
        <begin position="18"/>
        <end position="54"/>
    </location>
</feature>
<accession>A0A7J9C5E6</accession>
<dbReference type="OrthoDB" id="1593427at2759"/>
<gene>
    <name evidence="3" type="ORF">Gogos_006372</name>
</gene>
<dbReference type="Gene3D" id="3.30.420.10">
    <property type="entry name" value="Ribonuclease H-like superfamily/Ribonuclease H"/>
    <property type="match status" value="1"/>
</dbReference>
<dbReference type="InterPro" id="IPR002156">
    <property type="entry name" value="RNaseH_domain"/>
</dbReference>
<comment type="caution">
    <text evidence="3">The sequence shown here is derived from an EMBL/GenBank/DDBJ whole genome shotgun (WGS) entry which is preliminary data.</text>
</comment>
<evidence type="ECO:0000313" key="3">
    <source>
        <dbReference type="EMBL" id="MBA0743713.1"/>
    </source>
</evidence>
<dbReference type="Proteomes" id="UP000593579">
    <property type="component" value="Unassembled WGS sequence"/>
</dbReference>
<evidence type="ECO:0000259" key="2">
    <source>
        <dbReference type="Pfam" id="PF13456"/>
    </source>
</evidence>
<proteinExistence type="predicted"/>
<dbReference type="Pfam" id="PF13456">
    <property type="entry name" value="RVT_3"/>
    <property type="match status" value="1"/>
</dbReference>
<dbReference type="AlphaFoldDB" id="A0A7J9C5E6"/>
<dbReference type="EMBL" id="JABEZY010000008">
    <property type="protein sequence ID" value="MBA0743713.1"/>
    <property type="molecule type" value="Genomic_DNA"/>
</dbReference>
<dbReference type="GO" id="GO:0003676">
    <property type="term" value="F:nucleic acid binding"/>
    <property type="evidence" value="ECO:0007669"/>
    <property type="project" value="InterPro"/>
</dbReference>
<name>A0A7J9C5E6_GOSGO</name>
<dbReference type="InterPro" id="IPR036397">
    <property type="entry name" value="RNaseH_sf"/>
</dbReference>
<evidence type="ECO:0000313" key="4">
    <source>
        <dbReference type="Proteomes" id="UP000593579"/>
    </source>
</evidence>
<feature type="compositionally biased region" description="Basic and acidic residues" evidence="1">
    <location>
        <begin position="72"/>
        <end position="94"/>
    </location>
</feature>
<dbReference type="GO" id="GO:0004523">
    <property type="term" value="F:RNA-DNA hybrid ribonuclease activity"/>
    <property type="evidence" value="ECO:0007669"/>
    <property type="project" value="InterPro"/>
</dbReference>
<feature type="non-terminal residue" evidence="3">
    <location>
        <position position="117"/>
    </location>
</feature>
<keyword evidence="4" id="KW-1185">Reference proteome</keyword>
<reference evidence="3 4" key="1">
    <citation type="journal article" date="2019" name="Genome Biol. Evol.">
        <title>Insights into the evolution of the New World diploid cottons (Gossypium, subgenus Houzingenia) based on genome sequencing.</title>
        <authorList>
            <person name="Grover C.E."/>
            <person name="Arick M.A. 2nd"/>
            <person name="Thrash A."/>
            <person name="Conover J.L."/>
            <person name="Sanders W.S."/>
            <person name="Peterson D.G."/>
            <person name="Frelichowski J.E."/>
            <person name="Scheffler J.A."/>
            <person name="Scheffler B.E."/>
            <person name="Wendel J.F."/>
        </authorList>
    </citation>
    <scope>NUCLEOTIDE SEQUENCE [LARGE SCALE GENOMIC DNA]</scope>
    <source>
        <strain evidence="3">5</strain>
        <tissue evidence="3">Leaf</tissue>
    </source>
</reference>
<organism evidence="3 4">
    <name type="scientific">Gossypium gossypioides</name>
    <name type="common">Mexican cotton</name>
    <name type="synonym">Selera gossypioides</name>
    <dbReference type="NCBI Taxonomy" id="34282"/>
    <lineage>
        <taxon>Eukaryota</taxon>
        <taxon>Viridiplantae</taxon>
        <taxon>Streptophyta</taxon>
        <taxon>Embryophyta</taxon>
        <taxon>Tracheophyta</taxon>
        <taxon>Spermatophyta</taxon>
        <taxon>Magnoliopsida</taxon>
        <taxon>eudicotyledons</taxon>
        <taxon>Gunneridae</taxon>
        <taxon>Pentapetalae</taxon>
        <taxon>rosids</taxon>
        <taxon>malvids</taxon>
        <taxon>Malvales</taxon>
        <taxon>Malvaceae</taxon>
        <taxon>Malvoideae</taxon>
        <taxon>Gossypium</taxon>
    </lineage>
</organism>
<feature type="region of interest" description="Disordered" evidence="1">
    <location>
        <begin position="72"/>
        <end position="117"/>
    </location>
</feature>
<evidence type="ECO:0000256" key="1">
    <source>
        <dbReference type="SAM" id="MobiDB-lite"/>
    </source>
</evidence>